<keyword evidence="3" id="KW-1185">Reference proteome</keyword>
<feature type="region of interest" description="Disordered" evidence="1">
    <location>
        <begin position="395"/>
        <end position="442"/>
    </location>
</feature>
<feature type="region of interest" description="Disordered" evidence="1">
    <location>
        <begin position="88"/>
        <end position="117"/>
    </location>
</feature>
<feature type="region of interest" description="Disordered" evidence="1">
    <location>
        <begin position="25"/>
        <end position="54"/>
    </location>
</feature>
<organism evidence="2 3">
    <name type="scientific">Cinchona calisaya</name>
    <dbReference type="NCBI Taxonomy" id="153742"/>
    <lineage>
        <taxon>Eukaryota</taxon>
        <taxon>Viridiplantae</taxon>
        <taxon>Streptophyta</taxon>
        <taxon>Embryophyta</taxon>
        <taxon>Tracheophyta</taxon>
        <taxon>Spermatophyta</taxon>
        <taxon>Magnoliopsida</taxon>
        <taxon>eudicotyledons</taxon>
        <taxon>Gunneridae</taxon>
        <taxon>Pentapetalae</taxon>
        <taxon>asterids</taxon>
        <taxon>lamiids</taxon>
        <taxon>Gentianales</taxon>
        <taxon>Rubiaceae</taxon>
        <taxon>Cinchonoideae</taxon>
        <taxon>Cinchoneae</taxon>
        <taxon>Cinchona</taxon>
    </lineage>
</organism>
<reference evidence="2 3" key="1">
    <citation type="submission" date="2024-11" db="EMBL/GenBank/DDBJ databases">
        <title>A near-complete genome assembly of Cinchona calisaya.</title>
        <authorList>
            <person name="Lian D.C."/>
            <person name="Zhao X.W."/>
            <person name="Wei L."/>
        </authorList>
    </citation>
    <scope>NUCLEOTIDE SEQUENCE [LARGE SCALE GENOMIC DNA]</scope>
    <source>
        <tissue evidence="2">Nenye</tissue>
    </source>
</reference>
<dbReference type="Proteomes" id="UP001630127">
    <property type="component" value="Unassembled WGS sequence"/>
</dbReference>
<accession>A0ABD2XUD2</accession>
<sequence length="442" mass="51680">MDSKRIRPRPPKPRALMPNIPAIDFINQNYPKNPNSPLALPAPSTSSLPRPLNLAIQPSSSKGLIMSTSHYKEPASYIGAVQNQVPIPRTPDKFQASPSTQNPSINSPSSSPTSSSQSQYVLKDYVKPLIFLEQGHTNSSFKELFDIYFSPVTDIFAPSKNWFIQEVPRKTRQYYEFILIDTKCVNIEHIPEEEERRKQRLSKGGDSNVFYNYSKIKIKKILKPSDWPNSNYNTQVAFTVQWTPPSYNYYDYIKAWQFAFLCRPFNHSWFIQFDKDLSMIPRWFYDWWDDFGANAQILPPNYYKEFIKFCQQNSREINDPTMTLQFFKKHKLPFIMAWNFNKTDVYGLPNLSREYRIKWWNTIKDLEETCSSPIQASEFFSTKSKFQSMMASTSSKEEFKKQLQDALSQISEEEDNNSTQKDDQDPFYQNEDDCYGIFSPIP</sequence>
<evidence type="ECO:0000313" key="3">
    <source>
        <dbReference type="Proteomes" id="UP001630127"/>
    </source>
</evidence>
<comment type="caution">
    <text evidence="2">The sequence shown here is derived from an EMBL/GenBank/DDBJ whole genome shotgun (WGS) entry which is preliminary data.</text>
</comment>
<feature type="region of interest" description="Disordered" evidence="1">
    <location>
        <begin position="1"/>
        <end position="20"/>
    </location>
</feature>
<proteinExistence type="predicted"/>
<evidence type="ECO:0000256" key="1">
    <source>
        <dbReference type="SAM" id="MobiDB-lite"/>
    </source>
</evidence>
<feature type="compositionally biased region" description="Low complexity" evidence="1">
    <location>
        <begin position="31"/>
        <end position="52"/>
    </location>
</feature>
<dbReference type="PANTHER" id="PTHR48434:SF1">
    <property type="entry name" value="(RAPE) HYPOTHETICAL PROTEIN"/>
    <property type="match status" value="1"/>
</dbReference>
<dbReference type="EMBL" id="JBJUIK010000017">
    <property type="protein sequence ID" value="KAL3497829.1"/>
    <property type="molecule type" value="Genomic_DNA"/>
</dbReference>
<feature type="compositionally biased region" description="Low complexity" evidence="1">
    <location>
        <begin position="97"/>
        <end position="117"/>
    </location>
</feature>
<protein>
    <submittedName>
        <fullName evidence="2">Uncharacterized protein</fullName>
    </submittedName>
</protein>
<feature type="compositionally biased region" description="Basic residues" evidence="1">
    <location>
        <begin position="1"/>
        <end position="12"/>
    </location>
</feature>
<gene>
    <name evidence="2" type="ORF">ACH5RR_040561</name>
</gene>
<dbReference type="AlphaFoldDB" id="A0ABD2XUD2"/>
<name>A0ABD2XUD2_9GENT</name>
<evidence type="ECO:0000313" key="2">
    <source>
        <dbReference type="EMBL" id="KAL3497829.1"/>
    </source>
</evidence>
<dbReference type="PANTHER" id="PTHR48434">
    <property type="entry name" value="(RAPE) HYPOTHETICAL PROTEIN"/>
    <property type="match status" value="1"/>
</dbReference>